<feature type="compositionally biased region" description="Basic and acidic residues" evidence="1">
    <location>
        <begin position="153"/>
        <end position="170"/>
    </location>
</feature>
<dbReference type="InterPro" id="IPR013783">
    <property type="entry name" value="Ig-like_fold"/>
</dbReference>
<keyword evidence="3" id="KW-1185">Reference proteome</keyword>
<accession>A0A1Y2CGG3</accession>
<evidence type="ECO:0008006" key="4">
    <source>
        <dbReference type="Google" id="ProtNLM"/>
    </source>
</evidence>
<dbReference type="EMBL" id="MCGO01000018">
    <property type="protein sequence ID" value="ORY45924.1"/>
    <property type="molecule type" value="Genomic_DNA"/>
</dbReference>
<dbReference type="Gene3D" id="2.60.40.10">
    <property type="entry name" value="Immunoglobulins"/>
    <property type="match status" value="1"/>
</dbReference>
<dbReference type="OrthoDB" id="545169at2759"/>
<dbReference type="Proteomes" id="UP000193642">
    <property type="component" value="Unassembled WGS sequence"/>
</dbReference>
<dbReference type="STRING" id="329046.A0A1Y2CGG3"/>
<reference evidence="2 3" key="1">
    <citation type="submission" date="2016-07" db="EMBL/GenBank/DDBJ databases">
        <title>Pervasive Adenine N6-methylation of Active Genes in Fungi.</title>
        <authorList>
            <consortium name="DOE Joint Genome Institute"/>
            <person name="Mondo S.J."/>
            <person name="Dannebaum R.O."/>
            <person name="Kuo R.C."/>
            <person name="Labutti K."/>
            <person name="Haridas S."/>
            <person name="Kuo A."/>
            <person name="Salamov A."/>
            <person name="Ahrendt S.R."/>
            <person name="Lipzen A."/>
            <person name="Sullivan W."/>
            <person name="Andreopoulos W.B."/>
            <person name="Clum A."/>
            <person name="Lindquist E."/>
            <person name="Daum C."/>
            <person name="Ramamoorthy G.K."/>
            <person name="Gryganskyi A."/>
            <person name="Culley D."/>
            <person name="Magnuson J.K."/>
            <person name="James T.Y."/>
            <person name="O'Malley M.A."/>
            <person name="Stajich J.E."/>
            <person name="Spatafora J.W."/>
            <person name="Visel A."/>
            <person name="Grigoriev I.V."/>
        </authorList>
    </citation>
    <scope>NUCLEOTIDE SEQUENCE [LARGE SCALE GENOMIC DNA]</scope>
    <source>
        <strain evidence="2 3">JEL800</strain>
    </source>
</reference>
<evidence type="ECO:0000256" key="1">
    <source>
        <dbReference type="SAM" id="MobiDB-lite"/>
    </source>
</evidence>
<evidence type="ECO:0000313" key="3">
    <source>
        <dbReference type="Proteomes" id="UP000193642"/>
    </source>
</evidence>
<evidence type="ECO:0000313" key="2">
    <source>
        <dbReference type="EMBL" id="ORY45924.1"/>
    </source>
</evidence>
<sequence>MNETTSRLICEEAESAVERTDPTLLKTFRPSIRKSSNTPEFNPVDTDPEVLFASGEPVHSNPRILVPLDVEAVADSFDQKLASISFEDPLLVSMYPRKGTLGPGEDLDIGVKLSIPEISKLAVSNIIQEKMKLEEEEAKTAIESVPAAVVPDPVERRQSIQPEKKDDVPKSAKKKEKGAVNPVAAVSAVTEVEATIIPPEPVVYSIFDKTTSEDTNATDSQATKLKMLKFTIDLTTPKDSPPLQSDDALNLVGSKVRKPKNTSDVIYLRLIAPVVSPDLILLDPLTSVLDFGTTPLHKQEIRQLFKSLDKTGPFKLITELNQIVPPQSKTSVQILFEPHEELTYTSKFDACSLTSQVEVKLVGQGVIPSIRVDPENTDLFLGDVVVGDTTTKVFKVFNTSYFPLSCQVSLCPSTHGTTNFSNSNAFSVSPWHARIEPNQFQEFVIKFYPDRESDVYFDTVTIYPNGSLTRLSFKSTDAAGTHHPYS</sequence>
<organism evidence="2 3">
    <name type="scientific">Rhizoclosmatium globosum</name>
    <dbReference type="NCBI Taxonomy" id="329046"/>
    <lineage>
        <taxon>Eukaryota</taxon>
        <taxon>Fungi</taxon>
        <taxon>Fungi incertae sedis</taxon>
        <taxon>Chytridiomycota</taxon>
        <taxon>Chytridiomycota incertae sedis</taxon>
        <taxon>Chytridiomycetes</taxon>
        <taxon>Chytridiales</taxon>
        <taxon>Chytriomycetaceae</taxon>
        <taxon>Rhizoclosmatium</taxon>
    </lineage>
</organism>
<dbReference type="AlphaFoldDB" id="A0A1Y2CGG3"/>
<comment type="caution">
    <text evidence="2">The sequence shown here is derived from an EMBL/GenBank/DDBJ whole genome shotgun (WGS) entry which is preliminary data.</text>
</comment>
<dbReference type="PANTHER" id="PTHR22538:SF0">
    <property type="entry name" value="CILIA- AND FLAGELLA-ASSOCIATED PROTEIN 74"/>
    <property type="match status" value="1"/>
</dbReference>
<protein>
    <recommendedName>
        <fullName evidence="4">Abnormal spindle-like microcephaly-associated protein ASH domain-containing protein</fullName>
    </recommendedName>
</protein>
<gene>
    <name evidence="2" type="ORF">BCR33DRAFT_784048</name>
</gene>
<dbReference type="PANTHER" id="PTHR22538">
    <property type="entry name" value="CILIA- AND FLAGELLA-ASSOCIATED PROTEIN 74"/>
    <property type="match status" value="1"/>
</dbReference>
<proteinExistence type="predicted"/>
<feature type="region of interest" description="Disordered" evidence="1">
    <location>
        <begin position="150"/>
        <end position="177"/>
    </location>
</feature>
<name>A0A1Y2CGG3_9FUNG</name>